<comment type="similarity">
    <text evidence="1">Belongs to the PI3/PI4-kinase family. TRA1 subfamily.</text>
</comment>
<dbReference type="STRING" id="1077348.A0A2G8STP4"/>
<feature type="domain" description="PI3K/PI4K catalytic" evidence="3">
    <location>
        <begin position="3151"/>
        <end position="3494"/>
    </location>
</feature>
<dbReference type="Pfam" id="PF00454">
    <property type="entry name" value="PI3_PI4_kinase"/>
    <property type="match status" value="1"/>
</dbReference>
<reference evidence="5 6" key="1">
    <citation type="journal article" date="2015" name="Sci. Rep.">
        <title>Chromosome-level genome map provides insights into diverse defense mechanisms in the medicinal fungus Ganoderma sinense.</title>
        <authorList>
            <person name="Zhu Y."/>
            <person name="Xu J."/>
            <person name="Sun C."/>
            <person name="Zhou S."/>
            <person name="Xu H."/>
            <person name="Nelson D.R."/>
            <person name="Qian J."/>
            <person name="Song J."/>
            <person name="Luo H."/>
            <person name="Xiang L."/>
            <person name="Li Y."/>
            <person name="Xu Z."/>
            <person name="Ji A."/>
            <person name="Wang L."/>
            <person name="Lu S."/>
            <person name="Hayward A."/>
            <person name="Sun W."/>
            <person name="Li X."/>
            <person name="Schwartz D.C."/>
            <person name="Wang Y."/>
            <person name="Chen S."/>
        </authorList>
    </citation>
    <scope>NUCLEOTIDE SEQUENCE [LARGE SCALE GENOMIC DNA]</scope>
    <source>
        <strain evidence="5 6">ZZ0214-1</strain>
    </source>
</reference>
<evidence type="ECO:0000313" key="6">
    <source>
        <dbReference type="Proteomes" id="UP000230002"/>
    </source>
</evidence>
<evidence type="ECO:0000259" key="3">
    <source>
        <dbReference type="PROSITE" id="PS50290"/>
    </source>
</evidence>
<dbReference type="GO" id="GO:0005634">
    <property type="term" value="C:nucleus"/>
    <property type="evidence" value="ECO:0007669"/>
    <property type="project" value="TreeGrafter"/>
</dbReference>
<dbReference type="InterPro" id="IPR050517">
    <property type="entry name" value="DDR_Repair_Kinase"/>
</dbReference>
<dbReference type="SUPFAM" id="SSF56112">
    <property type="entry name" value="Protein kinase-like (PK-like)"/>
    <property type="match status" value="1"/>
</dbReference>
<dbReference type="InterPro" id="IPR016024">
    <property type="entry name" value="ARM-type_fold"/>
</dbReference>
<dbReference type="Pfam" id="PF20175">
    <property type="entry name" value="Tra1_central"/>
    <property type="match status" value="1"/>
</dbReference>
<dbReference type="InterPro" id="IPR011989">
    <property type="entry name" value="ARM-like"/>
</dbReference>
<evidence type="ECO:0000259" key="4">
    <source>
        <dbReference type="PROSITE" id="PS51189"/>
    </source>
</evidence>
<accession>A0A2G8STP4</accession>
<organism evidence="5 6">
    <name type="scientific">Ganoderma sinense ZZ0214-1</name>
    <dbReference type="NCBI Taxonomy" id="1077348"/>
    <lineage>
        <taxon>Eukaryota</taxon>
        <taxon>Fungi</taxon>
        <taxon>Dikarya</taxon>
        <taxon>Basidiomycota</taxon>
        <taxon>Agaricomycotina</taxon>
        <taxon>Agaricomycetes</taxon>
        <taxon>Polyporales</taxon>
        <taxon>Polyporaceae</taxon>
        <taxon>Ganoderma</taxon>
    </lineage>
</organism>
<dbReference type="Proteomes" id="UP000230002">
    <property type="component" value="Unassembled WGS sequence"/>
</dbReference>
<evidence type="ECO:0000256" key="1">
    <source>
        <dbReference type="ARBA" id="ARBA00007234"/>
    </source>
</evidence>
<evidence type="ECO:0000313" key="5">
    <source>
        <dbReference type="EMBL" id="PIL37149.1"/>
    </source>
</evidence>
<feature type="region of interest" description="Disordered" evidence="2">
    <location>
        <begin position="2948"/>
        <end position="2970"/>
    </location>
</feature>
<dbReference type="PANTHER" id="PTHR11139">
    <property type="entry name" value="ATAXIA TELANGIECTASIA MUTATED ATM -RELATED"/>
    <property type="match status" value="1"/>
</dbReference>
<dbReference type="Pfam" id="PF02259">
    <property type="entry name" value="FAT"/>
    <property type="match status" value="1"/>
</dbReference>
<dbReference type="Gene3D" id="1.25.10.10">
    <property type="entry name" value="Leucine-rich Repeat Variant"/>
    <property type="match status" value="1"/>
</dbReference>
<evidence type="ECO:0000256" key="2">
    <source>
        <dbReference type="SAM" id="MobiDB-lite"/>
    </source>
</evidence>
<dbReference type="GO" id="GO:0006281">
    <property type="term" value="P:DNA repair"/>
    <property type="evidence" value="ECO:0007669"/>
    <property type="project" value="TreeGrafter"/>
</dbReference>
<dbReference type="GO" id="GO:0006355">
    <property type="term" value="P:regulation of DNA-templated transcription"/>
    <property type="evidence" value="ECO:0007669"/>
    <property type="project" value="TreeGrafter"/>
</dbReference>
<dbReference type="InterPro" id="IPR046807">
    <property type="entry name" value="Tra1_central"/>
</dbReference>
<keyword evidence="6" id="KW-1185">Reference proteome</keyword>
<dbReference type="InterPro" id="IPR003151">
    <property type="entry name" value="PIK-rel_kinase_FAT"/>
</dbReference>
<dbReference type="InterPro" id="IPR011009">
    <property type="entry name" value="Kinase-like_dom_sf"/>
</dbReference>
<dbReference type="EMBL" id="AYKW01000001">
    <property type="protein sequence ID" value="PIL37149.1"/>
    <property type="molecule type" value="Genomic_DNA"/>
</dbReference>
<dbReference type="Pfam" id="PF20206">
    <property type="entry name" value="Tra1_ring"/>
    <property type="match status" value="2"/>
</dbReference>
<protein>
    <submittedName>
        <fullName evidence="5">Uncharacterized protein</fullName>
    </submittedName>
</protein>
<dbReference type="InterPro" id="IPR014009">
    <property type="entry name" value="PIK_FAT"/>
</dbReference>
<proteinExistence type="inferred from homology"/>
<feature type="domain" description="FAT" evidence="4">
    <location>
        <begin position="2366"/>
        <end position="2922"/>
    </location>
</feature>
<dbReference type="SMART" id="SM00146">
    <property type="entry name" value="PI3Kc"/>
    <property type="match status" value="1"/>
</dbReference>
<dbReference type="PROSITE" id="PS50290">
    <property type="entry name" value="PI3_4_KINASE_3"/>
    <property type="match status" value="1"/>
</dbReference>
<dbReference type="SUPFAM" id="SSF48371">
    <property type="entry name" value="ARM repeat"/>
    <property type="match status" value="3"/>
</dbReference>
<sequence>MENPSSSATDLENRAARVADPSIDLKTKYMVACELREMIDIVSRDAEARVLPHMIPVLLEILRSGEPSFQKDSLDFQFRRSLLEILHRIPFLDVVRPQVLPLSHGLLHLLRHDNEEMGVTCCKMINDIMRGLRTFNEEIFTEFMAIYMQLLENLKVLMVEAFSEDSREFDSATSLPAIRSFKVLSEVNQLLVTFLQANRATVAPQIPNVIPRLLEFSELQPPAQRKAREDFEAMGGIWSGLAPTVKNVSIYTDYIVSQIRVVSSTLYLVRGLPDQYDVEGEKLALTLPRLFQDCPAMAISARKELIPLLRHLTTTVYKRALLPHVDKLLDERVLLGASVGSREIFRASLFSAVADLIHHLRAELTPHQIQQIFTVYMQHLHNPYLSTHTHVLSAKMIFHMVDGEIAKDTHPNAARVLTTLLEATVDKVDSLVSVQVEKLSKVAKTKEGGENDFQDFAVIEKSRPLLGQCYATEKPEENVAEYRNLLRTLFHGFHSIISGLKKCDAPVPDSALIARMFDRCISAMAVFDNDGREAHDALDRLASALIEINLHVFQEVFTQKIGFYIASAEKRHVLMHLSTLLFNREATSPTYVAIVLRYLIDRLPELGEYDDQGAAVAIRMFKMAFSAVTNLPQLNESILASHLSKLIMDCFPLAAKASKPTNYFHLLRGLFRAIGGGGGRFELLYKEVLPLLPEMLECLNRQLQSSDGPSRDMIVELCLTVPLRLTHLLPYLSYLMQPLVLALRGTTELISQGLRTLELCIDNLTPDFLDPTLNTVLRELMEALHDLLKPLPANHHHSHTTIRILGKLGGRNRKLLEKEPSFKYCQNTESVKGRFSFGPQMGTIELEPVARVSSEIFRNPKSAPQQRVHAYNYLEQCLTLILHEGIKGREREELFVKCLESMYDALHLPDTQEKVEKTLMEVSRFLFSVEVRRYAVKDASTRRYPSPVFSCYLDALQYGLARDKVEEAKRALEFIGASVRELAGMAGSPEVAVNDIVATLHQVASRFLSLCLEEAWVKRSAGCGGIKVMTDIPDLGIRWVNEREVDLVRMLLHVLKDMPHDMPHDADKVIDVLNRVLCVSTEDSKAHDSEQLRDNKIMHVVGLFFAELSSPNPIVRKAAQGCISLLAELTGKTIVDLLMPHRDRMLASIYTKPLRALPFPLQIGMIEGIRYCISLQPPLPELNEELLRLLHETLALADADDMALVGRNNPRQSAMEIIKLRVACIKLLTASMPMTDFFSKQHQTRQRVTTVYFKSLYSPTPEIKDVAHEGLRMVLTHQARLPKELLQTGLRPILMNLADPKRLSIPGLEGLARLLELLTNYFKVEIGHKLLDHFRIVADPQMLQASSRLPLLENDGIKKLVCLANIFHLLPSAANIFLENLVNAIVQTESALHFSGESPFSAPLAKYLDRYPSDAMDYFMRHLAFPMQIRTLRSILRAKLAPSLLRELNSRTSSIVATCLEGRDSSIVMPGLLLCSDLAELVPGWVLDNQHAVDAVVNLWKSDLGPESAQIPSAEIMQKYNLMLSIFNQALQQSPRIDILFDVVLIFGRKQPLDIIPIIQFLYRHVALSKDLAFRRNILLRFLIWFDDPSPSWIQKALFLQYVITPMLLMHATHSSSKLGLVDADIAQRLHTKIWQPMAALEKDAFPGTDDVFKIELLRLTTVMVQYYSDFLQDAKRDIIKCAWFFIGADDPLVKCTAYVLAARFFDVFDGPPKFILRLWTGLLKGPNAEGKLLVRQALDILAPVLSRPQMAEAGYPQWAKTTRRLLAEDGVNSNQTNLVYHLIVAQPSLFFPVRALFVPHIVNHLSKLGLLATSSLETRVLSIDIIQVIFDWEQKAAAPSSGPADDSAMAVDAWITPLNLRENMVSYLIRLATVGQDLQSRAIVVPRALSLLRNLVASGGWNDVSVKLNYFSRALEQSDLTDDQQRAHALANAKVLQMICTDRDDAWFQSNAPVLTKLVRKGMFSEDQPLQDCLYPVMDRLLRLFPLPKEEDQPTHGEISEFHAAIYSSVGDNLRSSEAPRPGSMRGSLLVLKTVVQVAPERIEPFCSNLMKLLSKLAKDHIQSSTSNGAAYETYVRLLIAILEVCHLAVAHLGDQRKWLLSTLVVLVDKSKSNPLCRYLLDIAKDWAMNKRDAYPSMKEKASLLQKMVAFESRGGDRGEVLFNNYLELIYDIYTDPSLRRSDLTARLEQPFLLGCRAADATIRERFIDLLDNNIPRSLHSRLTFVCGSQNWESLADQNWIFLALHLLLGSIDGDHLVSPDRRSTFDSTWSQPPFPLARASAFIKPMQRLLYVDRQVAHDVWVSVFPSAWACLSRREQGELANHMITLLAKEYHIRQAEMRPNVIITLLAGIHACPSPMVLPPHLVKYLAKTYGAWHIAAETLEDSLNHLREDEIVVRDTIYDSLAELYAELSEEDVFYGLWRRRSLYPDTNAGISFEQAGMWEQASIVYEAAQNKARAGILPFSESEFCLWEDHWILAAEKLQQWDVLFELGKSEGNADLQMEAAWRTKDWVEHKAEMEGTVSQLREIATPRRRVYEAFLALLRLPAAIDKNTEFTKLLEEAMQLTLRKWVTLPQQFSSAHVPLLQHFQQFVELQEAVQIFGSLATTNAQNLEKKSSDLKMVLQAWRERLPNVCDDITTWSDLVAWRQNVFNAINKTYLPLIQPANQGSAATGSTNTFGYRGFHETAWIINRFAHVARKHELLDVCFTFLNKIYTLPNIEISEAFLKLREQARCHYQKPGDLQAGLEVINNTNLMYFSNAQKAEFFTLKGMFYARIGRNDDANSAFGHAVQMDMFQAKAWAAWGKHNDKMFKEFPNEMSYASNAVSCYLQAAGLYKNRKSRPLLTRVLWLLSVDDGTLAISQAFDKYKGDAAFWYWITLIPQLCLSVSQREAKQARYILLNLAKLYPQALFFPLRTTKEDMNLLRRQATQAAQAAAVAKSNLNEAKTEEGAPSVQSSPSKDGSQPKIPELSIPLATRQSWDLIDEIVQILKTAFPLLILTLETVVEQIAQRFKASAEEEIYRLTCMLLQDAMQQYIARMANDDDGQLNPQTVNTLIRLAANLSGSARKDYEEDFIKSKPTLNEYIRKLQQWRDKYERLLDARPRVQSLDNLSHYLIEFQYTKFDEVEVPGQYTEDKDSNNNFVRIRRFGPKYENCRSHGYCWRRLTIKGHDGSTTSFAVQLPSGRHCRREDRTAQIFRTLNGTLNRKKESRKRNLHFHLPAAVSCAPNLRLLQNDASYISFGDIYDQHCEDSGMAREEPVLMIGEKVKITVREFKQKNGRLPTRAEVVVLKHELLNDVMAKAVPADVLTRFVIRTMRTPNELWRMRKEFALQLAATSFMTYFICLGSRLPSRFHWSRATGQIAMSESLPSTSYASNNPSTLFASLDAVPFRFTPNLQHLLGPILVEGILASGIMSIGRCLTEPECELEQQLCLFVRDEVMTWMHSHYRGRVPQIDMNFRIHVAGNIEAIIKRAETMACKLEREQQQTVQTANTTPVVQTATNLIGSATNPLNLVKMGEAYVPWF</sequence>
<dbReference type="InterPro" id="IPR000403">
    <property type="entry name" value="PI3/4_kinase_cat_dom"/>
</dbReference>
<dbReference type="PROSITE" id="PS51189">
    <property type="entry name" value="FAT"/>
    <property type="match status" value="1"/>
</dbReference>
<dbReference type="InterPro" id="IPR046805">
    <property type="entry name" value="Tra1_ring"/>
</dbReference>
<dbReference type="PANTHER" id="PTHR11139:SF1">
    <property type="entry name" value="TRANSFORMATION_TRANSCRIPTION DOMAIN-ASSOCIATED PROTEIN"/>
    <property type="match status" value="1"/>
</dbReference>
<comment type="caution">
    <text evidence="5">The sequence shown here is derived from an EMBL/GenBank/DDBJ whole genome shotgun (WGS) entry which is preliminary data.</text>
</comment>
<dbReference type="GO" id="GO:0035267">
    <property type="term" value="C:NuA4 histone acetyltransferase complex"/>
    <property type="evidence" value="ECO:0007669"/>
    <property type="project" value="TreeGrafter"/>
</dbReference>
<name>A0A2G8STP4_9APHY</name>
<gene>
    <name evidence="5" type="ORF">GSI_00841</name>
</gene>
<dbReference type="CDD" id="cd05163">
    <property type="entry name" value="PIKK_TRRAP"/>
    <property type="match status" value="1"/>
</dbReference>
<dbReference type="OrthoDB" id="5570127at2759"/>
<dbReference type="GO" id="GO:0000124">
    <property type="term" value="C:SAGA complex"/>
    <property type="evidence" value="ECO:0007669"/>
    <property type="project" value="TreeGrafter"/>
</dbReference>
<feature type="compositionally biased region" description="Polar residues" evidence="2">
    <location>
        <begin position="2955"/>
        <end position="2964"/>
    </location>
</feature>